<organism evidence="2 3">
    <name type="scientific">Amycolatopsis bartoniae</name>
    <dbReference type="NCBI Taxonomy" id="941986"/>
    <lineage>
        <taxon>Bacteria</taxon>
        <taxon>Bacillati</taxon>
        <taxon>Actinomycetota</taxon>
        <taxon>Actinomycetes</taxon>
        <taxon>Pseudonocardiales</taxon>
        <taxon>Pseudonocardiaceae</taxon>
        <taxon>Amycolatopsis</taxon>
    </lineage>
</organism>
<evidence type="ECO:0000256" key="1">
    <source>
        <dbReference type="SAM" id="MobiDB-lite"/>
    </source>
</evidence>
<feature type="region of interest" description="Disordered" evidence="1">
    <location>
        <begin position="42"/>
        <end position="120"/>
    </location>
</feature>
<comment type="caution">
    <text evidence="2">The sequence shown here is derived from an EMBL/GenBank/DDBJ whole genome shotgun (WGS) entry which is preliminary data.</text>
</comment>
<feature type="compositionally biased region" description="Basic and acidic residues" evidence="1">
    <location>
        <begin position="82"/>
        <end position="94"/>
    </location>
</feature>
<dbReference type="AlphaFoldDB" id="A0A8H9IZ97"/>
<gene>
    <name evidence="2" type="ORF">GCM10017566_37800</name>
</gene>
<reference evidence="2" key="1">
    <citation type="journal article" date="2014" name="Int. J. Syst. Evol. Microbiol.">
        <title>Complete genome sequence of Corynebacterium casei LMG S-19264T (=DSM 44701T), isolated from a smear-ripened cheese.</title>
        <authorList>
            <consortium name="US DOE Joint Genome Institute (JGI-PGF)"/>
            <person name="Walter F."/>
            <person name="Albersmeier A."/>
            <person name="Kalinowski J."/>
            <person name="Ruckert C."/>
        </authorList>
    </citation>
    <scope>NUCLEOTIDE SEQUENCE</scope>
    <source>
        <strain evidence="2">CGMCC 4.7679</strain>
    </source>
</reference>
<proteinExistence type="predicted"/>
<evidence type="ECO:0000313" key="3">
    <source>
        <dbReference type="Proteomes" id="UP000658656"/>
    </source>
</evidence>
<dbReference type="EMBL" id="BNAV01000005">
    <property type="protein sequence ID" value="GHF60870.1"/>
    <property type="molecule type" value="Genomic_DNA"/>
</dbReference>
<protein>
    <submittedName>
        <fullName evidence="2">Uncharacterized protein</fullName>
    </submittedName>
</protein>
<name>A0A8H9IZ97_9PSEU</name>
<sequence length="120" mass="12749">MRHLVLDGHVGVQGLVVLRGEPGSPAAAQAVVEAVEAGRVHAEGDAAAEEPRAVDVQRKGRNARRGADVGHHGVLVGAGQGVEEREVRPDDQPAGREPAFPQLVPRRLTTIVDGEREHDR</sequence>
<dbReference type="Proteomes" id="UP000658656">
    <property type="component" value="Unassembled WGS sequence"/>
</dbReference>
<keyword evidence="3" id="KW-1185">Reference proteome</keyword>
<feature type="compositionally biased region" description="Basic and acidic residues" evidence="1">
    <location>
        <begin position="42"/>
        <end position="58"/>
    </location>
</feature>
<accession>A0A8H9IZ97</accession>
<reference evidence="2" key="2">
    <citation type="submission" date="2020-09" db="EMBL/GenBank/DDBJ databases">
        <authorList>
            <person name="Sun Q."/>
            <person name="Zhou Y."/>
        </authorList>
    </citation>
    <scope>NUCLEOTIDE SEQUENCE</scope>
    <source>
        <strain evidence="2">CGMCC 4.7679</strain>
    </source>
</reference>
<evidence type="ECO:0000313" key="2">
    <source>
        <dbReference type="EMBL" id="GHF60870.1"/>
    </source>
</evidence>